<proteinExistence type="predicted"/>
<evidence type="ECO:0000256" key="10">
    <source>
        <dbReference type="SAM" id="Phobius"/>
    </source>
</evidence>
<dbReference type="GO" id="GO:0008270">
    <property type="term" value="F:zinc ion binding"/>
    <property type="evidence" value="ECO:0007669"/>
    <property type="project" value="UniProtKB-KW"/>
</dbReference>
<evidence type="ECO:0000256" key="5">
    <source>
        <dbReference type="ARBA" id="ARBA00022833"/>
    </source>
</evidence>
<dbReference type="Gene3D" id="3.30.40.10">
    <property type="entry name" value="Zinc/RING finger domain, C3HC4 (zinc finger)"/>
    <property type="match status" value="1"/>
</dbReference>
<evidence type="ECO:0000259" key="11">
    <source>
        <dbReference type="PROSITE" id="PS50089"/>
    </source>
</evidence>
<evidence type="ECO:0000256" key="9">
    <source>
        <dbReference type="SAM" id="MobiDB-lite"/>
    </source>
</evidence>
<feature type="compositionally biased region" description="Polar residues" evidence="9">
    <location>
        <begin position="371"/>
        <end position="380"/>
    </location>
</feature>
<evidence type="ECO:0000313" key="12">
    <source>
        <dbReference type="EMBL" id="CAL5133270.1"/>
    </source>
</evidence>
<dbReference type="Pfam" id="PF13639">
    <property type="entry name" value="zf-RING_2"/>
    <property type="match status" value="1"/>
</dbReference>
<dbReference type="AlphaFoldDB" id="A0AAV2T929"/>
<keyword evidence="6 10" id="KW-1133">Transmembrane helix</keyword>
<comment type="subcellular location">
    <subcellularLocation>
        <location evidence="1">Membrane</location>
    </subcellularLocation>
</comment>
<dbReference type="InterPro" id="IPR001841">
    <property type="entry name" value="Znf_RING"/>
</dbReference>
<dbReference type="PANTHER" id="PTHR46539:SF23">
    <property type="entry name" value="RING-TYPE DOMAIN-CONTAINING PROTEIN"/>
    <property type="match status" value="1"/>
</dbReference>
<accession>A0AAV2T929</accession>
<keyword evidence="3" id="KW-0479">Metal-binding</keyword>
<keyword evidence="7 10" id="KW-0472">Membrane</keyword>
<feature type="region of interest" description="Disordered" evidence="9">
    <location>
        <begin position="371"/>
        <end position="396"/>
    </location>
</feature>
<dbReference type="PANTHER" id="PTHR46539">
    <property type="entry name" value="E3 UBIQUITIN-PROTEIN LIGASE ATL42"/>
    <property type="match status" value="1"/>
</dbReference>
<evidence type="ECO:0000256" key="2">
    <source>
        <dbReference type="ARBA" id="ARBA00022692"/>
    </source>
</evidence>
<dbReference type="InterPro" id="IPR013083">
    <property type="entry name" value="Znf_RING/FYVE/PHD"/>
</dbReference>
<name>A0AAV2T929_CALDB</name>
<evidence type="ECO:0000256" key="1">
    <source>
        <dbReference type="ARBA" id="ARBA00004370"/>
    </source>
</evidence>
<dbReference type="EMBL" id="CAXLJL010000156">
    <property type="protein sequence ID" value="CAL5133270.1"/>
    <property type="molecule type" value="Genomic_DNA"/>
</dbReference>
<dbReference type="GO" id="GO:0016020">
    <property type="term" value="C:membrane"/>
    <property type="evidence" value="ECO:0007669"/>
    <property type="project" value="UniProtKB-SubCell"/>
</dbReference>
<feature type="domain" description="RING-type" evidence="11">
    <location>
        <begin position="183"/>
        <end position="224"/>
    </location>
</feature>
<feature type="region of interest" description="Disordered" evidence="9">
    <location>
        <begin position="485"/>
        <end position="505"/>
    </location>
</feature>
<evidence type="ECO:0000256" key="6">
    <source>
        <dbReference type="ARBA" id="ARBA00022989"/>
    </source>
</evidence>
<dbReference type="PROSITE" id="PS50089">
    <property type="entry name" value="ZF_RING_2"/>
    <property type="match status" value="1"/>
</dbReference>
<feature type="compositionally biased region" description="Polar residues" evidence="9">
    <location>
        <begin position="494"/>
        <end position="505"/>
    </location>
</feature>
<evidence type="ECO:0000313" key="13">
    <source>
        <dbReference type="Proteomes" id="UP001497525"/>
    </source>
</evidence>
<evidence type="ECO:0000256" key="4">
    <source>
        <dbReference type="ARBA" id="ARBA00022771"/>
    </source>
</evidence>
<evidence type="ECO:0000256" key="3">
    <source>
        <dbReference type="ARBA" id="ARBA00022723"/>
    </source>
</evidence>
<keyword evidence="2 10" id="KW-0812">Transmembrane</keyword>
<keyword evidence="5" id="KW-0862">Zinc</keyword>
<sequence length="624" mass="68382">MVTFGITRSKGLSIRSPEITSEIIEDTSNYTGISKNKNANLSSFGVASNETSTWLPSEVELTNETRYTLLKTTPQQSVKWIPQDTGAHLVYEVVTPPTDNSSGPDEPLLNRSSVLFVAVSFILLMVISLAWLVFYYVQRFRYLHSKERVSRRLAELAKKAVARIPLKTLHSGDRETNSEFDQCAICIEHFRAMDNIRILPCRHYFHKLCVDPWLLEQRSCPMCKLDILQAYGLRADLYFENLVTTGQTSALTNPSASGLASSAGSDDGMERIALVHSNSLNTLVGTSGPSLTYVVLTTAVQPSQSADPYVTGIYRFPSQTEVNAMNFQAGMHMPLNPTQVQATVADPSVPTFLPVASCLGDEHMNLIAHECSSSPNSHTESPTRTKECPASAGSASSCRTTQFNVRTIHSDPLPATVCRLNGSDIASTTQILNAPMCCIHHNTENVGNPPVSSTCEPKIGDQATIPSNEHEEACKLLPDKKVDDPDEGCLHPPQKTSPCLTSQRGNARRSSQCHLPLHAQSSEFPERSNDGSFRLQEAVTSSLLASQPIVYRGVRRVTHPRNSHSLSCLTFLPSSESVTKPRDPEHFVRVSTAVVETIPTRSLSVRRSSTAAAYIPNSDCTHEV</sequence>
<dbReference type="SMART" id="SM00184">
    <property type="entry name" value="RING"/>
    <property type="match status" value="1"/>
</dbReference>
<dbReference type="SUPFAM" id="SSF57850">
    <property type="entry name" value="RING/U-box"/>
    <property type="match status" value="1"/>
</dbReference>
<evidence type="ECO:0000256" key="7">
    <source>
        <dbReference type="ARBA" id="ARBA00023136"/>
    </source>
</evidence>
<dbReference type="Proteomes" id="UP001497525">
    <property type="component" value="Unassembled WGS sequence"/>
</dbReference>
<gene>
    <name evidence="12" type="ORF">CDAUBV1_LOCUS6533</name>
</gene>
<keyword evidence="4 8" id="KW-0863">Zinc-finger</keyword>
<organism evidence="12 13">
    <name type="scientific">Calicophoron daubneyi</name>
    <name type="common">Rumen fluke</name>
    <name type="synonym">Paramphistomum daubneyi</name>
    <dbReference type="NCBI Taxonomy" id="300641"/>
    <lineage>
        <taxon>Eukaryota</taxon>
        <taxon>Metazoa</taxon>
        <taxon>Spiralia</taxon>
        <taxon>Lophotrochozoa</taxon>
        <taxon>Platyhelminthes</taxon>
        <taxon>Trematoda</taxon>
        <taxon>Digenea</taxon>
        <taxon>Plagiorchiida</taxon>
        <taxon>Pronocephalata</taxon>
        <taxon>Paramphistomoidea</taxon>
        <taxon>Paramphistomidae</taxon>
        <taxon>Calicophoron</taxon>
    </lineage>
</organism>
<reference evidence="12" key="1">
    <citation type="submission" date="2024-06" db="EMBL/GenBank/DDBJ databases">
        <authorList>
            <person name="Liu X."/>
            <person name="Lenzi L."/>
            <person name="Haldenby T S."/>
            <person name="Uol C."/>
        </authorList>
    </citation>
    <scope>NUCLEOTIDE SEQUENCE</scope>
</reference>
<protein>
    <recommendedName>
        <fullName evidence="11">RING-type domain-containing protein</fullName>
    </recommendedName>
</protein>
<dbReference type="FunFam" id="3.30.40.10:FF:000009">
    <property type="entry name" value="E3 ubiquitin-protein ligase RNF130"/>
    <property type="match status" value="1"/>
</dbReference>
<comment type="caution">
    <text evidence="12">The sequence shown here is derived from an EMBL/GenBank/DDBJ whole genome shotgun (WGS) entry which is preliminary data.</text>
</comment>
<evidence type="ECO:0000256" key="8">
    <source>
        <dbReference type="PROSITE-ProRule" id="PRU00175"/>
    </source>
</evidence>
<feature type="transmembrane region" description="Helical" evidence="10">
    <location>
        <begin position="114"/>
        <end position="137"/>
    </location>
</feature>